<keyword evidence="3" id="KW-0812">Transmembrane</keyword>
<sequence>MLTQTAFSQQKRLSILPFPAVYYSPETRWAYGAALTATFRFKNDSLQARPSQMSLGIVFTQEKQSLYYLPFQLFLKNAQYYFNGELGFYKYNYYYFGIGNQPVPKELFGVDFPRVRLNFFKKIYPHLYAGVRYQYEDYRITQTVPNGEFASERVPGTPRSITSGAGLGLFYDTRDIVFFPSKGITADIAYFNNAPFWGANVFFNRLSADFSGYQTLFKKVVLAGNLFSSFTWGNAPFNMLSELGGGKRMRGYYQGRLRDDNVLLAQGEVRFGIFKRVGGVVFGSTAVLGNQKDIVRWHDPKFAYGTGIRFTANRRDHLNIRFDYAIGQDGGNFYFTIGEAF</sequence>
<dbReference type="OrthoDB" id="9771071at2"/>
<evidence type="ECO:0000313" key="7">
    <source>
        <dbReference type="Proteomes" id="UP000251993"/>
    </source>
</evidence>
<comment type="subcellular location">
    <subcellularLocation>
        <location evidence="1">Membrane</location>
    </subcellularLocation>
</comment>
<feature type="domain" description="Bacterial surface antigen (D15)" evidence="5">
    <location>
        <begin position="117"/>
        <end position="341"/>
    </location>
</feature>
<reference evidence="6 7" key="1">
    <citation type="submission" date="2018-07" db="EMBL/GenBank/DDBJ databases">
        <title>Genome sequencing of Runella.</title>
        <authorList>
            <person name="Baek M.-G."/>
            <person name="Yi H."/>
        </authorList>
    </citation>
    <scope>NUCLEOTIDE SEQUENCE [LARGE SCALE GENOMIC DNA]</scope>
    <source>
        <strain evidence="6 7">HYN0085</strain>
    </source>
</reference>
<evidence type="ECO:0000256" key="1">
    <source>
        <dbReference type="ARBA" id="ARBA00004370"/>
    </source>
</evidence>
<evidence type="ECO:0000256" key="4">
    <source>
        <dbReference type="ARBA" id="ARBA00023136"/>
    </source>
</evidence>
<keyword evidence="7" id="KW-1185">Reference proteome</keyword>
<evidence type="ECO:0000256" key="3">
    <source>
        <dbReference type="ARBA" id="ARBA00022692"/>
    </source>
</evidence>
<evidence type="ECO:0000313" key="6">
    <source>
        <dbReference type="EMBL" id="AXE20169.1"/>
    </source>
</evidence>
<keyword evidence="2" id="KW-1134">Transmembrane beta strand</keyword>
<dbReference type="Pfam" id="PF01103">
    <property type="entry name" value="Omp85"/>
    <property type="match status" value="1"/>
</dbReference>
<dbReference type="PANTHER" id="PTHR12815:SF18">
    <property type="entry name" value="SORTING AND ASSEMBLY MACHINERY COMPONENT 50 HOMOLOG"/>
    <property type="match status" value="1"/>
</dbReference>
<dbReference type="InterPro" id="IPR039910">
    <property type="entry name" value="D15-like"/>
</dbReference>
<accession>A0A344TNE8</accession>
<evidence type="ECO:0000256" key="2">
    <source>
        <dbReference type="ARBA" id="ARBA00022452"/>
    </source>
</evidence>
<dbReference type="Proteomes" id="UP000251993">
    <property type="component" value="Chromosome"/>
</dbReference>
<organism evidence="6 7">
    <name type="scientific">Runella rosea</name>
    <dbReference type="NCBI Taxonomy" id="2259595"/>
    <lineage>
        <taxon>Bacteria</taxon>
        <taxon>Pseudomonadati</taxon>
        <taxon>Bacteroidota</taxon>
        <taxon>Cytophagia</taxon>
        <taxon>Cytophagales</taxon>
        <taxon>Spirosomataceae</taxon>
        <taxon>Runella</taxon>
    </lineage>
</organism>
<dbReference type="Gene3D" id="2.40.160.50">
    <property type="entry name" value="membrane protein fhac: a member of the omp85/tpsb transporter family"/>
    <property type="match status" value="1"/>
</dbReference>
<name>A0A344TNE8_9BACT</name>
<dbReference type="EMBL" id="CP030850">
    <property type="protein sequence ID" value="AXE20169.1"/>
    <property type="molecule type" value="Genomic_DNA"/>
</dbReference>
<protein>
    <recommendedName>
        <fullName evidence="5">Bacterial surface antigen (D15) domain-containing protein</fullName>
    </recommendedName>
</protein>
<dbReference type="KEGG" id="run:DR864_21645"/>
<evidence type="ECO:0000259" key="5">
    <source>
        <dbReference type="Pfam" id="PF01103"/>
    </source>
</evidence>
<dbReference type="PANTHER" id="PTHR12815">
    <property type="entry name" value="SORTING AND ASSEMBLY MACHINERY SAMM50 PROTEIN FAMILY MEMBER"/>
    <property type="match status" value="1"/>
</dbReference>
<dbReference type="InterPro" id="IPR000184">
    <property type="entry name" value="Bac_surfAg_D15"/>
</dbReference>
<gene>
    <name evidence="6" type="ORF">DR864_21645</name>
</gene>
<keyword evidence="4" id="KW-0472">Membrane</keyword>
<dbReference type="AlphaFoldDB" id="A0A344TNE8"/>
<proteinExistence type="predicted"/>
<dbReference type="GO" id="GO:0019867">
    <property type="term" value="C:outer membrane"/>
    <property type="evidence" value="ECO:0007669"/>
    <property type="project" value="InterPro"/>
</dbReference>